<keyword evidence="11" id="KW-1185">Reference proteome</keyword>
<dbReference type="Pfam" id="PF01288">
    <property type="entry name" value="HPPK"/>
    <property type="match status" value="1"/>
</dbReference>
<dbReference type="InterPro" id="IPR035907">
    <property type="entry name" value="Hppk_sf"/>
</dbReference>
<keyword evidence="6" id="KW-0418">Kinase</keyword>
<evidence type="ECO:0000256" key="2">
    <source>
        <dbReference type="ARBA" id="ARBA00005051"/>
    </source>
</evidence>
<evidence type="ECO:0000256" key="4">
    <source>
        <dbReference type="ARBA" id="ARBA00022679"/>
    </source>
</evidence>
<comment type="pathway">
    <text evidence="2">Cofactor biosynthesis; tetrahydrofolate biosynthesis; 2-amino-4-hydroxy-6-hydroxymethyl-7,8-dihydropteridine diphosphate from 7,8-dihydroneopterin triphosphate: step 4/4.</text>
</comment>
<dbReference type="EC" id="2.7.6.3" evidence="3"/>
<dbReference type="NCBIfam" id="TIGR01498">
    <property type="entry name" value="folK"/>
    <property type="match status" value="1"/>
</dbReference>
<evidence type="ECO:0000313" key="11">
    <source>
        <dbReference type="Proteomes" id="UP001268542"/>
    </source>
</evidence>
<dbReference type="CDD" id="cd00483">
    <property type="entry name" value="HPPK"/>
    <property type="match status" value="1"/>
</dbReference>
<dbReference type="Proteomes" id="UP001268542">
    <property type="component" value="Unassembled WGS sequence"/>
</dbReference>
<proteinExistence type="predicted"/>
<dbReference type="GO" id="GO:0003848">
    <property type="term" value="F:2-amino-4-hydroxy-6-hydroxymethyldihydropteridine diphosphokinase activity"/>
    <property type="evidence" value="ECO:0007669"/>
    <property type="project" value="UniProtKB-EC"/>
</dbReference>
<keyword evidence="4 10" id="KW-0808">Transferase</keyword>
<reference evidence="10 11" key="1">
    <citation type="submission" date="2023-08" db="EMBL/GenBank/DDBJ databases">
        <title>Nocardioides seae sp. nov., a bacterium isolated from a soil.</title>
        <authorList>
            <person name="Wang X."/>
        </authorList>
    </citation>
    <scope>NUCLEOTIDE SEQUENCE [LARGE SCALE GENOMIC DNA]</scope>
    <source>
        <strain evidence="10 11">YZH12</strain>
    </source>
</reference>
<name>A0ABU3PZK5_9ACTN</name>
<gene>
    <name evidence="10" type="primary">folK</name>
    <name evidence="10" type="ORF">RDV89_16575</name>
</gene>
<keyword evidence="7" id="KW-0067">ATP-binding</keyword>
<evidence type="ECO:0000256" key="5">
    <source>
        <dbReference type="ARBA" id="ARBA00022741"/>
    </source>
</evidence>
<evidence type="ECO:0000256" key="3">
    <source>
        <dbReference type="ARBA" id="ARBA00013253"/>
    </source>
</evidence>
<organism evidence="10 11">
    <name type="scientific">Nocardioides imazamoxiresistens</name>
    <dbReference type="NCBI Taxonomy" id="3231893"/>
    <lineage>
        <taxon>Bacteria</taxon>
        <taxon>Bacillati</taxon>
        <taxon>Actinomycetota</taxon>
        <taxon>Actinomycetes</taxon>
        <taxon>Propionibacteriales</taxon>
        <taxon>Nocardioidaceae</taxon>
        <taxon>Nocardioides</taxon>
    </lineage>
</organism>
<comment type="catalytic activity">
    <reaction evidence="1">
        <text>6-hydroxymethyl-7,8-dihydropterin + ATP = (7,8-dihydropterin-6-yl)methyl diphosphate + AMP + H(+)</text>
        <dbReference type="Rhea" id="RHEA:11412"/>
        <dbReference type="ChEBI" id="CHEBI:15378"/>
        <dbReference type="ChEBI" id="CHEBI:30616"/>
        <dbReference type="ChEBI" id="CHEBI:44841"/>
        <dbReference type="ChEBI" id="CHEBI:72950"/>
        <dbReference type="ChEBI" id="CHEBI:456215"/>
        <dbReference type="EC" id="2.7.6.3"/>
    </reaction>
</comment>
<accession>A0ABU3PZK5</accession>
<keyword evidence="8" id="KW-0289">Folate biosynthesis</keyword>
<evidence type="ECO:0000256" key="6">
    <source>
        <dbReference type="ARBA" id="ARBA00022777"/>
    </source>
</evidence>
<comment type="caution">
    <text evidence="10">The sequence shown here is derived from an EMBL/GenBank/DDBJ whole genome shotgun (WGS) entry which is preliminary data.</text>
</comment>
<feature type="domain" description="7,8-dihydro-6-hydroxymethylpterin-pyrophosphokinase" evidence="9">
    <location>
        <begin position="26"/>
        <end position="156"/>
    </location>
</feature>
<evidence type="ECO:0000256" key="1">
    <source>
        <dbReference type="ARBA" id="ARBA00000198"/>
    </source>
</evidence>
<evidence type="ECO:0000259" key="9">
    <source>
        <dbReference type="Pfam" id="PF01288"/>
    </source>
</evidence>
<dbReference type="Gene3D" id="3.30.70.560">
    <property type="entry name" value="7,8-Dihydro-6-hydroxymethylpterin-pyrophosphokinase HPPK"/>
    <property type="match status" value="1"/>
</dbReference>
<protein>
    <recommendedName>
        <fullName evidence="3">2-amino-4-hydroxy-6-hydroxymethyldihydropteridine diphosphokinase</fullName>
        <ecNumber evidence="3">2.7.6.3</ecNumber>
    </recommendedName>
</protein>
<evidence type="ECO:0000256" key="8">
    <source>
        <dbReference type="ARBA" id="ARBA00022909"/>
    </source>
</evidence>
<dbReference type="PANTHER" id="PTHR43071">
    <property type="entry name" value="2-AMINO-4-HYDROXY-6-HYDROXYMETHYLDIHYDROPTERIDINE PYROPHOSPHOKINASE"/>
    <property type="match status" value="1"/>
</dbReference>
<dbReference type="InterPro" id="IPR000550">
    <property type="entry name" value="Hppk"/>
</dbReference>
<dbReference type="EMBL" id="JAVYII010000008">
    <property type="protein sequence ID" value="MDT9594703.1"/>
    <property type="molecule type" value="Genomic_DNA"/>
</dbReference>
<dbReference type="PANTHER" id="PTHR43071:SF1">
    <property type="entry name" value="2-AMINO-4-HYDROXY-6-HYDROXYMETHYLDIHYDROPTERIDINE PYROPHOSPHOKINASE"/>
    <property type="match status" value="1"/>
</dbReference>
<sequence>MTETPNPHIIDADTLTGEMRPIRRTVISLGSNLGDRFANLQGAVDALADTPDVWITGVSAVYETAPVASPDGSEDFLNAVVLFDTTLSAARLVDRVQAIEDAYGRERDGIVNAPRTLDVDLIVVGDRRSKEDWLQLPHPRAAERAFVLQPWFDLEPDAEIPDFGKVADLLAAVGDQGVRRRDDLVLSTPS</sequence>
<evidence type="ECO:0000256" key="7">
    <source>
        <dbReference type="ARBA" id="ARBA00022840"/>
    </source>
</evidence>
<keyword evidence="5" id="KW-0547">Nucleotide-binding</keyword>
<evidence type="ECO:0000313" key="10">
    <source>
        <dbReference type="EMBL" id="MDT9594703.1"/>
    </source>
</evidence>
<dbReference type="RefSeq" id="WP_315734717.1">
    <property type="nucleotide sequence ID" value="NZ_JAVYII010000008.1"/>
</dbReference>
<dbReference type="SUPFAM" id="SSF55083">
    <property type="entry name" value="6-hydroxymethyl-7,8-dihydropterin pyrophosphokinase, HPPK"/>
    <property type="match status" value="1"/>
</dbReference>